<gene>
    <name evidence="10" type="primary">pknB_14</name>
    <name evidence="10" type="ORF">V202x_55710</name>
</gene>
<keyword evidence="11" id="KW-1185">Reference proteome</keyword>
<evidence type="ECO:0000256" key="4">
    <source>
        <dbReference type="ARBA" id="ARBA00022741"/>
    </source>
</evidence>
<evidence type="ECO:0000256" key="1">
    <source>
        <dbReference type="ARBA" id="ARBA00012513"/>
    </source>
</evidence>
<dbReference type="InterPro" id="IPR017441">
    <property type="entry name" value="Protein_kinase_ATP_BS"/>
</dbReference>
<keyword evidence="2" id="KW-0723">Serine/threonine-protein kinase</keyword>
<keyword evidence="5 10" id="KW-0418">Kinase</keyword>
<dbReference type="EMBL" id="CP037422">
    <property type="protein sequence ID" value="QDU12146.1"/>
    <property type="molecule type" value="Genomic_DNA"/>
</dbReference>
<keyword evidence="3 10" id="KW-0808">Transferase</keyword>
<dbReference type="SUPFAM" id="SSF56112">
    <property type="entry name" value="Protein kinase-like (PK-like)"/>
    <property type="match status" value="1"/>
</dbReference>
<dbReference type="CDD" id="cd14014">
    <property type="entry name" value="STKc_PknB_like"/>
    <property type="match status" value="1"/>
</dbReference>
<feature type="transmembrane region" description="Helical" evidence="8">
    <location>
        <begin position="390"/>
        <end position="410"/>
    </location>
</feature>
<dbReference type="PANTHER" id="PTHR43289">
    <property type="entry name" value="MITOGEN-ACTIVATED PROTEIN KINASE KINASE KINASE 20-RELATED"/>
    <property type="match status" value="1"/>
</dbReference>
<evidence type="ECO:0000256" key="6">
    <source>
        <dbReference type="ARBA" id="ARBA00022840"/>
    </source>
</evidence>
<feature type="binding site" evidence="7">
    <location>
        <position position="135"/>
    </location>
    <ligand>
        <name>ATP</name>
        <dbReference type="ChEBI" id="CHEBI:30616"/>
    </ligand>
</feature>
<sequence>MTSHLKHADDAELQILLYGDEDSNEYRTAAAHVENCEVCQKRLNTAAGPAQLDVETRELLSDYPWEELSNSRTGFQSIDGTHNQSEHLTFLNPPNHPEMLGRLGRYEIERVIGSGGMGLVLKAFDSELNRPVAIKVLAQHLAHSGAARQRFARESRAAAAVVHEHVVAIHNVEADDESPFLVMQYVAGESLQARVDREGPLDAKEIMRIGIQAASGLAAAHEQGVIHRDVKPANILLEQGIERILLTDFGLARTVDDASLTHTGIIAGTPHYMSPEQANGDTIDHRTDLFSLGSVLYFMATGRPPFRAERAMGVLNRVCHDTHRPVWQVNSDIPDDLSDIIDRLLEKKASRRFESAIEVRESLVRLLARIQRYGPRHRSQVMRLIRRRPFLTSGAFFCLISVIAIASVFVSPKVVRTERSSTPPPETVVSESDITLAQQDQAIAAESAAYSAAAHDISERLRQLEITSNAGQFALPVNDEFWQSSESINAHLDQLERDAFRGPFNSSIKEEQ</sequence>
<reference evidence="10 11" key="1">
    <citation type="submission" date="2019-03" db="EMBL/GenBank/DDBJ databases">
        <title>Deep-cultivation of Planctomycetes and their phenomic and genomic characterization uncovers novel biology.</title>
        <authorList>
            <person name="Wiegand S."/>
            <person name="Jogler M."/>
            <person name="Boedeker C."/>
            <person name="Pinto D."/>
            <person name="Vollmers J."/>
            <person name="Rivas-Marin E."/>
            <person name="Kohn T."/>
            <person name="Peeters S.H."/>
            <person name="Heuer A."/>
            <person name="Rast P."/>
            <person name="Oberbeckmann S."/>
            <person name="Bunk B."/>
            <person name="Jeske O."/>
            <person name="Meyerdierks A."/>
            <person name="Storesund J.E."/>
            <person name="Kallscheuer N."/>
            <person name="Luecker S."/>
            <person name="Lage O.M."/>
            <person name="Pohl T."/>
            <person name="Merkel B.J."/>
            <person name="Hornburger P."/>
            <person name="Mueller R.-W."/>
            <person name="Bruemmer F."/>
            <person name="Labrenz M."/>
            <person name="Spormann A.M."/>
            <person name="Op den Camp H."/>
            <person name="Overmann J."/>
            <person name="Amann R."/>
            <person name="Jetten M.S.M."/>
            <person name="Mascher T."/>
            <person name="Medema M.H."/>
            <person name="Devos D.P."/>
            <person name="Kaster A.-K."/>
            <person name="Ovreas L."/>
            <person name="Rohde M."/>
            <person name="Galperin M.Y."/>
            <person name="Jogler C."/>
        </authorList>
    </citation>
    <scope>NUCLEOTIDE SEQUENCE [LARGE SCALE GENOMIC DNA]</scope>
    <source>
        <strain evidence="10 11">V202</strain>
    </source>
</reference>
<name>A0A517X3R3_9PLAN</name>
<keyword evidence="8" id="KW-0812">Transmembrane</keyword>
<evidence type="ECO:0000256" key="5">
    <source>
        <dbReference type="ARBA" id="ARBA00022777"/>
    </source>
</evidence>
<dbReference type="PANTHER" id="PTHR43289:SF6">
    <property type="entry name" value="SERINE_THREONINE-PROTEIN KINASE NEKL-3"/>
    <property type="match status" value="1"/>
</dbReference>
<dbReference type="AlphaFoldDB" id="A0A517X3R3"/>
<evidence type="ECO:0000256" key="7">
    <source>
        <dbReference type="PROSITE-ProRule" id="PRU10141"/>
    </source>
</evidence>
<dbReference type="Proteomes" id="UP000318384">
    <property type="component" value="Chromosome"/>
</dbReference>
<dbReference type="PROSITE" id="PS00107">
    <property type="entry name" value="PROTEIN_KINASE_ATP"/>
    <property type="match status" value="1"/>
</dbReference>
<dbReference type="Pfam" id="PF00069">
    <property type="entry name" value="Pkinase"/>
    <property type="match status" value="1"/>
</dbReference>
<keyword evidence="6 7" id="KW-0067">ATP-binding</keyword>
<evidence type="ECO:0000313" key="11">
    <source>
        <dbReference type="Proteomes" id="UP000318384"/>
    </source>
</evidence>
<dbReference type="RefSeq" id="WP_232098734.1">
    <property type="nucleotide sequence ID" value="NZ_CP037422.1"/>
</dbReference>
<keyword evidence="8" id="KW-1133">Transmembrane helix</keyword>
<dbReference type="InterPro" id="IPR000719">
    <property type="entry name" value="Prot_kinase_dom"/>
</dbReference>
<evidence type="ECO:0000256" key="3">
    <source>
        <dbReference type="ARBA" id="ARBA00022679"/>
    </source>
</evidence>
<dbReference type="FunFam" id="1.10.510.10:FF:000021">
    <property type="entry name" value="Serine/threonine protein kinase"/>
    <property type="match status" value="1"/>
</dbReference>
<accession>A0A517X3R3</accession>
<keyword evidence="8" id="KW-0472">Membrane</keyword>
<proteinExistence type="predicted"/>
<dbReference type="PROSITE" id="PS00108">
    <property type="entry name" value="PROTEIN_KINASE_ST"/>
    <property type="match status" value="1"/>
</dbReference>
<dbReference type="EC" id="2.7.11.1" evidence="1"/>
<organism evidence="10 11">
    <name type="scientific">Gimesia aquarii</name>
    <dbReference type="NCBI Taxonomy" id="2527964"/>
    <lineage>
        <taxon>Bacteria</taxon>
        <taxon>Pseudomonadati</taxon>
        <taxon>Planctomycetota</taxon>
        <taxon>Planctomycetia</taxon>
        <taxon>Planctomycetales</taxon>
        <taxon>Planctomycetaceae</taxon>
        <taxon>Gimesia</taxon>
    </lineage>
</organism>
<dbReference type="GO" id="GO:0004674">
    <property type="term" value="F:protein serine/threonine kinase activity"/>
    <property type="evidence" value="ECO:0007669"/>
    <property type="project" value="UniProtKB-KW"/>
</dbReference>
<dbReference type="InterPro" id="IPR008271">
    <property type="entry name" value="Ser/Thr_kinase_AS"/>
</dbReference>
<dbReference type="GO" id="GO:0005524">
    <property type="term" value="F:ATP binding"/>
    <property type="evidence" value="ECO:0007669"/>
    <property type="project" value="UniProtKB-UniRule"/>
</dbReference>
<feature type="domain" description="Protein kinase" evidence="9">
    <location>
        <begin position="106"/>
        <end position="391"/>
    </location>
</feature>
<dbReference type="Gene3D" id="3.30.200.20">
    <property type="entry name" value="Phosphorylase Kinase, domain 1"/>
    <property type="match status" value="1"/>
</dbReference>
<evidence type="ECO:0000313" key="10">
    <source>
        <dbReference type="EMBL" id="QDU12146.1"/>
    </source>
</evidence>
<dbReference type="Gene3D" id="1.10.510.10">
    <property type="entry name" value="Transferase(Phosphotransferase) domain 1"/>
    <property type="match status" value="1"/>
</dbReference>
<protein>
    <recommendedName>
        <fullName evidence="1">non-specific serine/threonine protein kinase</fullName>
        <ecNumber evidence="1">2.7.11.1</ecNumber>
    </recommendedName>
</protein>
<evidence type="ECO:0000256" key="8">
    <source>
        <dbReference type="SAM" id="Phobius"/>
    </source>
</evidence>
<evidence type="ECO:0000256" key="2">
    <source>
        <dbReference type="ARBA" id="ARBA00022527"/>
    </source>
</evidence>
<dbReference type="PROSITE" id="PS50011">
    <property type="entry name" value="PROTEIN_KINASE_DOM"/>
    <property type="match status" value="1"/>
</dbReference>
<dbReference type="SMART" id="SM00220">
    <property type="entry name" value="S_TKc"/>
    <property type="match status" value="1"/>
</dbReference>
<keyword evidence="4 7" id="KW-0547">Nucleotide-binding</keyword>
<dbReference type="InterPro" id="IPR011009">
    <property type="entry name" value="Kinase-like_dom_sf"/>
</dbReference>
<evidence type="ECO:0000259" key="9">
    <source>
        <dbReference type="PROSITE" id="PS50011"/>
    </source>
</evidence>